<dbReference type="STRING" id="1629334.Cva_00365"/>
<protein>
    <submittedName>
        <fullName evidence="1">Uncharacterized protein</fullName>
    </submittedName>
</protein>
<evidence type="ECO:0000313" key="1">
    <source>
        <dbReference type="EMBL" id="GAO97726.1"/>
    </source>
</evidence>
<evidence type="ECO:0000313" key="2">
    <source>
        <dbReference type="Proteomes" id="UP000036771"/>
    </source>
</evidence>
<gene>
    <name evidence="1" type="ORF">Cva_00365</name>
</gene>
<dbReference type="Gene3D" id="3.40.50.2000">
    <property type="entry name" value="Glycogen Phosphorylase B"/>
    <property type="match status" value="1"/>
</dbReference>
<proteinExistence type="predicted"/>
<name>A0A0K8MB41_9PROT</name>
<reference evidence="1 2" key="1">
    <citation type="submission" date="2015-03" db="EMBL/GenBank/DDBJ databases">
        <title>Caedibacter varicaedens, whole genome shotgun sequence.</title>
        <authorList>
            <person name="Suzuki H."/>
            <person name="Dapper A.L."/>
            <person name="Gibson A.K."/>
            <person name="Jackson C."/>
            <person name="Lee H."/>
            <person name="Pejaver V.R."/>
            <person name="Doak T."/>
            <person name="Lynch M."/>
        </authorList>
    </citation>
    <scope>NUCLEOTIDE SEQUENCE [LARGE SCALE GENOMIC DNA]</scope>
</reference>
<dbReference type="Proteomes" id="UP000036771">
    <property type="component" value="Unassembled WGS sequence"/>
</dbReference>
<dbReference type="SUPFAM" id="SSF53756">
    <property type="entry name" value="UDP-Glycosyltransferase/glycogen phosphorylase"/>
    <property type="match status" value="1"/>
</dbReference>
<organism evidence="1 2">
    <name type="scientific">Caedimonas varicaedens</name>
    <dbReference type="NCBI Taxonomy" id="1629334"/>
    <lineage>
        <taxon>Bacteria</taxon>
        <taxon>Pseudomonadati</taxon>
        <taxon>Pseudomonadota</taxon>
        <taxon>Alphaproteobacteria</taxon>
        <taxon>Holosporales</taxon>
        <taxon>Caedimonadaceae</taxon>
        <taxon>Caedimonas</taxon>
    </lineage>
</organism>
<sequence>MRKGGTLIIQPFPGIGDMIWYLPYLKAIAREEGPITLLTKPRSLAREFLLADPAFRDVLYADRRLLSMIIPELIRRRFQKSWILHWSVSYASLPFFARVPERVGFGYGRQKYFLTSQKNLPEPSRTAHPITQLEMVMELAGYSIKKEDQIPPLCPKAHKKIIEKFSHFPKPWIYS</sequence>
<comment type="caution">
    <text evidence="1">The sequence shown here is derived from an EMBL/GenBank/DDBJ whole genome shotgun (WGS) entry which is preliminary data.</text>
</comment>
<accession>A0A0K8MB41</accession>
<keyword evidence="2" id="KW-1185">Reference proteome</keyword>
<dbReference type="EMBL" id="BBVC01000016">
    <property type="protein sequence ID" value="GAO97726.1"/>
    <property type="molecule type" value="Genomic_DNA"/>
</dbReference>
<dbReference type="AlphaFoldDB" id="A0A0K8MB41"/>
<dbReference type="OrthoDB" id="9797795at2"/>